<feature type="region of interest" description="Disordered" evidence="1">
    <location>
        <begin position="1"/>
        <end position="21"/>
    </location>
</feature>
<evidence type="ECO:0000259" key="2">
    <source>
        <dbReference type="PROSITE" id="PS51746"/>
    </source>
</evidence>
<organism evidence="3 4">
    <name type="scientific">Parasulfuritortus cantonensis</name>
    <dbReference type="NCBI Taxonomy" id="2528202"/>
    <lineage>
        <taxon>Bacteria</taxon>
        <taxon>Pseudomonadati</taxon>
        <taxon>Pseudomonadota</taxon>
        <taxon>Betaproteobacteria</taxon>
        <taxon>Nitrosomonadales</taxon>
        <taxon>Thiobacillaceae</taxon>
        <taxon>Parasulfuritortus</taxon>
    </lineage>
</organism>
<dbReference type="SUPFAM" id="SSF81606">
    <property type="entry name" value="PP2C-like"/>
    <property type="match status" value="1"/>
</dbReference>
<reference evidence="3 4" key="1">
    <citation type="submission" date="2019-03" db="EMBL/GenBank/DDBJ databases">
        <title>Genome sequence of Thiobacillaceae bacterium LSR1, a sulfur-oxidizing bacterium isolated from freshwater sediment.</title>
        <authorList>
            <person name="Li S."/>
        </authorList>
    </citation>
    <scope>NUCLEOTIDE SEQUENCE [LARGE SCALE GENOMIC DNA]</scope>
    <source>
        <strain evidence="3 4">LSR1</strain>
    </source>
</reference>
<dbReference type="Proteomes" id="UP000295443">
    <property type="component" value="Unassembled WGS sequence"/>
</dbReference>
<keyword evidence="4" id="KW-1185">Reference proteome</keyword>
<feature type="compositionally biased region" description="Polar residues" evidence="1">
    <location>
        <begin position="1"/>
        <end position="10"/>
    </location>
</feature>
<proteinExistence type="predicted"/>
<dbReference type="Pfam" id="PF13672">
    <property type="entry name" value="PP2C_2"/>
    <property type="match status" value="1"/>
</dbReference>
<dbReference type="OrthoDB" id="9801841at2"/>
<comment type="caution">
    <text evidence="3">The sequence shown here is derived from an EMBL/GenBank/DDBJ whole genome shotgun (WGS) entry which is preliminary data.</text>
</comment>
<dbReference type="RefSeq" id="WP_131448718.1">
    <property type="nucleotide sequence ID" value="NZ_SJZB01000049.1"/>
</dbReference>
<dbReference type="InterPro" id="IPR001932">
    <property type="entry name" value="PPM-type_phosphatase-like_dom"/>
</dbReference>
<accession>A0A4R1B7K7</accession>
<evidence type="ECO:0000313" key="3">
    <source>
        <dbReference type="EMBL" id="TCJ11813.1"/>
    </source>
</evidence>
<protein>
    <submittedName>
        <fullName evidence="3">Serine/threonine-protein phosphatase</fullName>
    </submittedName>
</protein>
<dbReference type="EMBL" id="SJZB01000049">
    <property type="protein sequence ID" value="TCJ11813.1"/>
    <property type="molecule type" value="Genomic_DNA"/>
</dbReference>
<dbReference type="SMART" id="SM00331">
    <property type="entry name" value="PP2C_SIG"/>
    <property type="match status" value="1"/>
</dbReference>
<gene>
    <name evidence="3" type="ORF">EZJ19_14240</name>
</gene>
<feature type="domain" description="PPM-type phosphatase" evidence="2">
    <location>
        <begin position="2"/>
        <end position="243"/>
    </location>
</feature>
<evidence type="ECO:0000313" key="4">
    <source>
        <dbReference type="Proteomes" id="UP000295443"/>
    </source>
</evidence>
<dbReference type="CDD" id="cd00143">
    <property type="entry name" value="PP2Cc"/>
    <property type="match status" value="1"/>
</dbReference>
<dbReference type="SMART" id="SM00332">
    <property type="entry name" value="PP2Cc"/>
    <property type="match status" value="1"/>
</dbReference>
<sequence length="304" mass="33498">MKYSLYQESRQGGRKSNQDRVGHAYTSEAICMALADGMGGHAHGEVAAQVLMDVVLGMFEKLARPRLADVTEFLLDGVYAAHDTINTYASSHRMADTPRTTCVVCVIQDGQAWWAHVGDSRLYHFGPNGLRARTRDHSAIQHLIDDGLASEDEITSHPDRNKLYNSVGGFMLPNIELSPGVLLGDGDVLLMASDGFWSQFKPDEMLTTLRVYPVRVAVNQLLEHAEFRAGDYGDNLSVVALRCGEDRPEVDPAALNDFKLDGFTTELKALEGKAAQQPAMSDRDIDKAIEEIQAALLKHQLETK</sequence>
<name>A0A4R1B7K7_9PROT</name>
<dbReference type="PROSITE" id="PS51746">
    <property type="entry name" value="PPM_2"/>
    <property type="match status" value="1"/>
</dbReference>
<evidence type="ECO:0000256" key="1">
    <source>
        <dbReference type="SAM" id="MobiDB-lite"/>
    </source>
</evidence>
<dbReference type="Gene3D" id="3.60.40.10">
    <property type="entry name" value="PPM-type phosphatase domain"/>
    <property type="match status" value="1"/>
</dbReference>
<dbReference type="InterPro" id="IPR036457">
    <property type="entry name" value="PPM-type-like_dom_sf"/>
</dbReference>
<dbReference type="AlphaFoldDB" id="A0A4R1B7K7"/>